<dbReference type="GO" id="GO:0004523">
    <property type="term" value="F:RNA-DNA hybrid ribonuclease activity"/>
    <property type="evidence" value="ECO:0007669"/>
    <property type="project" value="InterPro"/>
</dbReference>
<name>A0AAD8DPA1_MYTSE</name>
<reference evidence="2" key="1">
    <citation type="submission" date="2023-03" db="EMBL/GenBank/DDBJ databases">
        <title>Chromosome-level genomes of two armyworms, Mythimna separata and Mythimna loreyi, provide insights into the biosynthesis and reception of sex pheromones.</title>
        <authorList>
            <person name="Zhao H."/>
        </authorList>
    </citation>
    <scope>NUCLEOTIDE SEQUENCE</scope>
    <source>
        <strain evidence="2">BeijingLab</strain>
        <tissue evidence="2">Pupa</tissue>
    </source>
</reference>
<dbReference type="InterPro" id="IPR002156">
    <property type="entry name" value="RNaseH_domain"/>
</dbReference>
<dbReference type="EMBL" id="JARGEI010000022">
    <property type="protein sequence ID" value="KAJ8711454.1"/>
    <property type="molecule type" value="Genomic_DNA"/>
</dbReference>
<sequence length="248" mass="28530">MTLELIAIHQAIFYSRNQNLKRVVIFSDSKSALQHIARCASGGRGASIAYDILENIILLSKNNIEIKLQWVPAHIGLRGNEEADRVSKLAATEGTTIDYLPDHWEHIPRCKVICYNSWKQYFVNVSQKKGIWYRTIQSEPPRAPWFDDCQLNKNYVKLVLRLRSGHYPSAKFAFLMKKADSPNCRECNQIEDVQHLLMDCIRNRSERESLLRELGLNRLNVGLIQTILSRPTSDDAKKLCQLITALHQ</sequence>
<comment type="caution">
    <text evidence="2">The sequence shown here is derived from an EMBL/GenBank/DDBJ whole genome shotgun (WGS) entry which is preliminary data.</text>
</comment>
<dbReference type="InterPro" id="IPR012337">
    <property type="entry name" value="RNaseH-like_sf"/>
</dbReference>
<evidence type="ECO:0000313" key="2">
    <source>
        <dbReference type="EMBL" id="KAJ8711454.1"/>
    </source>
</evidence>
<dbReference type="Proteomes" id="UP001231518">
    <property type="component" value="Chromosome 21"/>
</dbReference>
<dbReference type="InterPro" id="IPR036397">
    <property type="entry name" value="RNaseH_sf"/>
</dbReference>
<dbReference type="GO" id="GO:0003676">
    <property type="term" value="F:nucleic acid binding"/>
    <property type="evidence" value="ECO:0007669"/>
    <property type="project" value="InterPro"/>
</dbReference>
<evidence type="ECO:0000313" key="3">
    <source>
        <dbReference type="Proteomes" id="UP001231518"/>
    </source>
</evidence>
<dbReference type="CDD" id="cd09276">
    <property type="entry name" value="Rnase_HI_RT_non_LTR"/>
    <property type="match status" value="1"/>
</dbReference>
<keyword evidence="3" id="KW-1185">Reference proteome</keyword>
<feature type="domain" description="RNase H type-1" evidence="1">
    <location>
        <begin position="1"/>
        <end position="92"/>
    </location>
</feature>
<protein>
    <recommendedName>
        <fullName evidence="1">RNase H type-1 domain-containing protein</fullName>
    </recommendedName>
</protein>
<proteinExistence type="predicted"/>
<dbReference type="AlphaFoldDB" id="A0AAD8DPA1"/>
<evidence type="ECO:0000259" key="1">
    <source>
        <dbReference type="PROSITE" id="PS50879"/>
    </source>
</evidence>
<organism evidence="2 3">
    <name type="scientific">Mythimna separata</name>
    <name type="common">Oriental armyworm</name>
    <name type="synonym">Pseudaletia separata</name>
    <dbReference type="NCBI Taxonomy" id="271217"/>
    <lineage>
        <taxon>Eukaryota</taxon>
        <taxon>Metazoa</taxon>
        <taxon>Ecdysozoa</taxon>
        <taxon>Arthropoda</taxon>
        <taxon>Hexapoda</taxon>
        <taxon>Insecta</taxon>
        <taxon>Pterygota</taxon>
        <taxon>Neoptera</taxon>
        <taxon>Endopterygota</taxon>
        <taxon>Lepidoptera</taxon>
        <taxon>Glossata</taxon>
        <taxon>Ditrysia</taxon>
        <taxon>Noctuoidea</taxon>
        <taxon>Noctuidae</taxon>
        <taxon>Noctuinae</taxon>
        <taxon>Hadenini</taxon>
        <taxon>Mythimna</taxon>
    </lineage>
</organism>
<dbReference type="SUPFAM" id="SSF53098">
    <property type="entry name" value="Ribonuclease H-like"/>
    <property type="match status" value="1"/>
</dbReference>
<dbReference type="PROSITE" id="PS50879">
    <property type="entry name" value="RNASE_H_1"/>
    <property type="match status" value="1"/>
</dbReference>
<gene>
    <name evidence="2" type="ORF">PYW07_008696</name>
</gene>
<accession>A0AAD8DPA1</accession>
<dbReference type="Gene3D" id="3.30.420.10">
    <property type="entry name" value="Ribonuclease H-like superfamily/Ribonuclease H"/>
    <property type="match status" value="1"/>
</dbReference>
<dbReference type="Pfam" id="PF00075">
    <property type="entry name" value="RNase_H"/>
    <property type="match status" value="1"/>
</dbReference>